<gene>
    <name evidence="6" type="ORF">VSU01S_23240</name>
</gene>
<dbReference type="InterPro" id="IPR036388">
    <property type="entry name" value="WH-like_DNA-bd_sf"/>
</dbReference>
<evidence type="ECO:0000259" key="5">
    <source>
        <dbReference type="PROSITE" id="PS50931"/>
    </source>
</evidence>
<evidence type="ECO:0000256" key="3">
    <source>
        <dbReference type="ARBA" id="ARBA00023125"/>
    </source>
</evidence>
<dbReference type="GO" id="GO:0006351">
    <property type="term" value="P:DNA-templated transcription"/>
    <property type="evidence" value="ECO:0007669"/>
    <property type="project" value="TreeGrafter"/>
</dbReference>
<feature type="domain" description="HTH lysR-type" evidence="5">
    <location>
        <begin position="1"/>
        <end position="59"/>
    </location>
</feature>
<dbReference type="InterPro" id="IPR005119">
    <property type="entry name" value="LysR_subst-bd"/>
</dbReference>
<dbReference type="EMBL" id="BJXK01000008">
    <property type="protein sequence ID" value="GEM80079.1"/>
    <property type="molecule type" value="Genomic_DNA"/>
</dbReference>
<dbReference type="GO" id="GO:0043565">
    <property type="term" value="F:sequence-specific DNA binding"/>
    <property type="evidence" value="ECO:0007669"/>
    <property type="project" value="TreeGrafter"/>
</dbReference>
<comment type="caution">
    <text evidence="6">The sequence shown here is derived from an EMBL/GenBank/DDBJ whole genome shotgun (WGS) entry which is preliminary data.</text>
</comment>
<dbReference type="PANTHER" id="PTHR30537">
    <property type="entry name" value="HTH-TYPE TRANSCRIPTIONAL REGULATOR"/>
    <property type="match status" value="1"/>
</dbReference>
<evidence type="ECO:0000256" key="1">
    <source>
        <dbReference type="ARBA" id="ARBA00009437"/>
    </source>
</evidence>
<dbReference type="PROSITE" id="PS50931">
    <property type="entry name" value="HTH_LYSR"/>
    <property type="match status" value="1"/>
</dbReference>
<dbReference type="InterPro" id="IPR036390">
    <property type="entry name" value="WH_DNA-bd_sf"/>
</dbReference>
<protein>
    <submittedName>
        <fullName evidence="6">Transcriptional regulator</fullName>
    </submittedName>
</protein>
<accession>A0A511QRV1</accession>
<dbReference type="AlphaFoldDB" id="A0A511QRV1"/>
<evidence type="ECO:0000313" key="7">
    <source>
        <dbReference type="Proteomes" id="UP000321113"/>
    </source>
</evidence>
<keyword evidence="2" id="KW-0805">Transcription regulation</keyword>
<keyword evidence="7" id="KW-1185">Reference proteome</keyword>
<dbReference type="FunFam" id="1.10.10.10:FF:000001">
    <property type="entry name" value="LysR family transcriptional regulator"/>
    <property type="match status" value="1"/>
</dbReference>
<keyword evidence="4" id="KW-0804">Transcription</keyword>
<dbReference type="SUPFAM" id="SSF46785">
    <property type="entry name" value="Winged helix' DNA-binding domain"/>
    <property type="match status" value="1"/>
</dbReference>
<proteinExistence type="inferred from homology"/>
<sequence>MDKFKAIETFISVCDEGSFTKAADRLSISVAMVSKSISQLEAELKLKLLNRNTRKQTLTEAGELYLKSCRNILSELSAVEQELNHQSTDADGLIRVCAPTNYGTYELCPLIHQFNLHYPEIQIALTLSDELSDIIDDKFDFYFRVGQLADSGFISMRVDEQVMVFCASPQYLEEYGTPRCLDDLAKHKVLAFSPWGTSSSFADHYNIKPLNLSSAPVSCNNGNSLRMLAKLGTGIILQPQALVAEDIANKDLIQILEAEQRMVRPIFMVYLNRDLLPARVKLFIEFVKHYKVRPITLSK</sequence>
<organism evidence="6 7">
    <name type="scientific">Vibrio superstes NBRC 103154</name>
    <dbReference type="NCBI Taxonomy" id="1219062"/>
    <lineage>
        <taxon>Bacteria</taxon>
        <taxon>Pseudomonadati</taxon>
        <taxon>Pseudomonadota</taxon>
        <taxon>Gammaproteobacteria</taxon>
        <taxon>Vibrionales</taxon>
        <taxon>Vibrionaceae</taxon>
        <taxon>Vibrio</taxon>
    </lineage>
</organism>
<dbReference type="PANTHER" id="PTHR30537:SF5">
    <property type="entry name" value="HTH-TYPE TRANSCRIPTIONAL ACTIVATOR TTDR-RELATED"/>
    <property type="match status" value="1"/>
</dbReference>
<dbReference type="SUPFAM" id="SSF53850">
    <property type="entry name" value="Periplasmic binding protein-like II"/>
    <property type="match status" value="1"/>
</dbReference>
<dbReference type="Gene3D" id="3.40.190.290">
    <property type="match status" value="1"/>
</dbReference>
<evidence type="ECO:0000256" key="4">
    <source>
        <dbReference type="ARBA" id="ARBA00023163"/>
    </source>
</evidence>
<comment type="similarity">
    <text evidence="1">Belongs to the LysR transcriptional regulatory family.</text>
</comment>
<dbReference type="InterPro" id="IPR000847">
    <property type="entry name" value="LysR_HTH_N"/>
</dbReference>
<evidence type="ECO:0000313" key="6">
    <source>
        <dbReference type="EMBL" id="GEM80079.1"/>
    </source>
</evidence>
<dbReference type="CDD" id="cd08422">
    <property type="entry name" value="PBP2_CrgA_like"/>
    <property type="match status" value="1"/>
</dbReference>
<dbReference type="Pfam" id="PF03466">
    <property type="entry name" value="LysR_substrate"/>
    <property type="match status" value="1"/>
</dbReference>
<dbReference type="Proteomes" id="UP000321113">
    <property type="component" value="Unassembled WGS sequence"/>
</dbReference>
<dbReference type="OrthoDB" id="9786526at2"/>
<evidence type="ECO:0000256" key="2">
    <source>
        <dbReference type="ARBA" id="ARBA00023015"/>
    </source>
</evidence>
<reference evidence="6 7" key="1">
    <citation type="submission" date="2019-07" db="EMBL/GenBank/DDBJ databases">
        <title>Whole genome shotgun sequence of Vibrio superstes NBRC 103154.</title>
        <authorList>
            <person name="Hosoyama A."/>
            <person name="Uohara A."/>
            <person name="Ohji S."/>
            <person name="Ichikawa N."/>
        </authorList>
    </citation>
    <scope>NUCLEOTIDE SEQUENCE [LARGE SCALE GENOMIC DNA]</scope>
    <source>
        <strain evidence="6 7">NBRC 103154</strain>
    </source>
</reference>
<keyword evidence="3" id="KW-0238">DNA-binding</keyword>
<dbReference type="RefSeq" id="WP_119010807.1">
    <property type="nucleotide sequence ID" value="NZ_BJXK01000008.1"/>
</dbReference>
<dbReference type="InterPro" id="IPR058163">
    <property type="entry name" value="LysR-type_TF_proteobact-type"/>
</dbReference>
<dbReference type="Gene3D" id="1.10.10.10">
    <property type="entry name" value="Winged helix-like DNA-binding domain superfamily/Winged helix DNA-binding domain"/>
    <property type="match status" value="1"/>
</dbReference>
<name>A0A511QRV1_9VIBR</name>
<dbReference type="GO" id="GO:0003700">
    <property type="term" value="F:DNA-binding transcription factor activity"/>
    <property type="evidence" value="ECO:0007669"/>
    <property type="project" value="InterPro"/>
</dbReference>
<dbReference type="Pfam" id="PF00126">
    <property type="entry name" value="HTH_1"/>
    <property type="match status" value="1"/>
</dbReference>